<protein>
    <submittedName>
        <fullName evidence="9">Peptide/nickel transport system ATP-binding protein</fullName>
    </submittedName>
</protein>
<keyword evidence="6 9" id="KW-0067">ATP-binding</keyword>
<evidence type="ECO:0000256" key="4">
    <source>
        <dbReference type="ARBA" id="ARBA00022475"/>
    </source>
</evidence>
<comment type="subcellular location">
    <subcellularLocation>
        <location evidence="1">Cell membrane</location>
        <topology evidence="1">Peripheral membrane protein</topology>
    </subcellularLocation>
</comment>
<dbReference type="GO" id="GO:0005524">
    <property type="term" value="F:ATP binding"/>
    <property type="evidence" value="ECO:0007669"/>
    <property type="project" value="UniProtKB-KW"/>
</dbReference>
<evidence type="ECO:0000313" key="10">
    <source>
        <dbReference type="Proteomes" id="UP000198403"/>
    </source>
</evidence>
<dbReference type="FunFam" id="3.40.50.300:FF:000016">
    <property type="entry name" value="Oligopeptide ABC transporter ATP-binding component"/>
    <property type="match status" value="2"/>
</dbReference>
<dbReference type="GO" id="GO:0016887">
    <property type="term" value="F:ATP hydrolysis activity"/>
    <property type="evidence" value="ECO:0007669"/>
    <property type="project" value="InterPro"/>
</dbReference>
<name>A0A238ZG55_9ACTN</name>
<feature type="domain" description="ABC transporter" evidence="8">
    <location>
        <begin position="283"/>
        <end position="527"/>
    </location>
</feature>
<dbReference type="InterPro" id="IPR027417">
    <property type="entry name" value="P-loop_NTPase"/>
</dbReference>
<evidence type="ECO:0000256" key="1">
    <source>
        <dbReference type="ARBA" id="ARBA00004202"/>
    </source>
</evidence>
<keyword evidence="4" id="KW-1003">Cell membrane</keyword>
<dbReference type="SUPFAM" id="SSF52540">
    <property type="entry name" value="P-loop containing nucleoside triphosphate hydrolases"/>
    <property type="match status" value="2"/>
</dbReference>
<dbReference type="PROSITE" id="PS00211">
    <property type="entry name" value="ABC_TRANSPORTER_1"/>
    <property type="match status" value="1"/>
</dbReference>
<dbReference type="InterPro" id="IPR003593">
    <property type="entry name" value="AAA+_ATPase"/>
</dbReference>
<evidence type="ECO:0000256" key="6">
    <source>
        <dbReference type="ARBA" id="ARBA00022840"/>
    </source>
</evidence>
<dbReference type="InterPro" id="IPR013563">
    <property type="entry name" value="Oligopep_ABC_C"/>
</dbReference>
<proteinExistence type="inferred from homology"/>
<keyword evidence="10" id="KW-1185">Reference proteome</keyword>
<gene>
    <name evidence="9" type="ORF">SAMN06272737_12830</name>
</gene>
<dbReference type="NCBIfam" id="TIGR01727">
    <property type="entry name" value="oligo_HPY"/>
    <property type="match status" value="1"/>
</dbReference>
<dbReference type="AlphaFoldDB" id="A0A238ZG55"/>
<evidence type="ECO:0000256" key="3">
    <source>
        <dbReference type="ARBA" id="ARBA00022448"/>
    </source>
</evidence>
<dbReference type="RefSeq" id="WP_089338361.1">
    <property type="nucleotide sequence ID" value="NZ_FZNO01000028.1"/>
</dbReference>
<dbReference type="CDD" id="cd03257">
    <property type="entry name" value="ABC_NikE_OppD_transporters"/>
    <property type="match status" value="2"/>
</dbReference>
<dbReference type="InterPro" id="IPR017871">
    <property type="entry name" value="ABC_transporter-like_CS"/>
</dbReference>
<dbReference type="InterPro" id="IPR050388">
    <property type="entry name" value="ABC_Ni/Peptide_Import"/>
</dbReference>
<evidence type="ECO:0000256" key="7">
    <source>
        <dbReference type="ARBA" id="ARBA00023136"/>
    </source>
</evidence>
<evidence type="ECO:0000259" key="8">
    <source>
        <dbReference type="PROSITE" id="PS50893"/>
    </source>
</evidence>
<feature type="domain" description="ABC transporter" evidence="8">
    <location>
        <begin position="7"/>
        <end position="259"/>
    </location>
</feature>
<dbReference type="Proteomes" id="UP000198403">
    <property type="component" value="Unassembled WGS sequence"/>
</dbReference>
<sequence>MTGPPLLSVRDLVVDFATPEGPVRAVEGVDLDVGAGETVGLVGESGSGKTVTVLAAVGLLPPPPRCTVSGRVLFAGRDVRRMDRRELRSLRGREIGMVFQDPLTSLHPSFRVVDQVAEALRVHDPRLPGAGARRRAVELLEQVGVPHPGRRLGDYPHQWSGGMRQRAMIAMAIANAPRLLIADEPTTALDVTVQAQILDVLQRSRDEVGAATVLITHDLGVVAELADRVVVLRNGRKVEEAGVTEIFTAPRDTYTRTLVTTLPRLDRPVQPRPRPPEPRGEVLEVEDLVVHHPRPGRGVVHAVNGVSLTLAVGETLGLVGESGCGKSTLARTLLRLVEPTSGRVLFKGQDLTAARGRRLRALRRSLALVFQDPYASLNPRMTAGETIAQPLRAAGRYRAAGGAGRVAELLDLVGLAPAAAGRLPAEFSGGQRQRIGIARALALDPEVLVLDEPVSNLDVSIRAQVVALLDRLQRELGLAYLFIAHDLALVRQISDRIAVMYMGSIVETGTREQIYGRPTHPYTQSLLSAVPVPDPAQRGSRRRILLAGDVPDPADPPSGCPFRTRCWKAIEECAREVPALVVRQGSDHPSACLYAEVLTISPAGGGR</sequence>
<keyword evidence="5" id="KW-0547">Nucleotide-binding</keyword>
<dbReference type="Pfam" id="PF00005">
    <property type="entry name" value="ABC_tran"/>
    <property type="match status" value="2"/>
</dbReference>
<organism evidence="9 10">
    <name type="scientific">Blastococcus mobilis</name>
    <dbReference type="NCBI Taxonomy" id="1938746"/>
    <lineage>
        <taxon>Bacteria</taxon>
        <taxon>Bacillati</taxon>
        <taxon>Actinomycetota</taxon>
        <taxon>Actinomycetes</taxon>
        <taxon>Geodermatophilales</taxon>
        <taxon>Geodermatophilaceae</taxon>
        <taxon>Blastococcus</taxon>
    </lineage>
</organism>
<dbReference type="NCBIfam" id="NF008453">
    <property type="entry name" value="PRK11308.1"/>
    <property type="match status" value="2"/>
</dbReference>
<dbReference type="GO" id="GO:0005886">
    <property type="term" value="C:plasma membrane"/>
    <property type="evidence" value="ECO:0007669"/>
    <property type="project" value="UniProtKB-SubCell"/>
</dbReference>
<dbReference type="Gene3D" id="3.40.50.300">
    <property type="entry name" value="P-loop containing nucleotide triphosphate hydrolases"/>
    <property type="match status" value="2"/>
</dbReference>
<keyword evidence="3" id="KW-0813">Transport</keyword>
<evidence type="ECO:0000256" key="2">
    <source>
        <dbReference type="ARBA" id="ARBA00005417"/>
    </source>
</evidence>
<dbReference type="PANTHER" id="PTHR43297:SF2">
    <property type="entry name" value="DIPEPTIDE TRANSPORT ATP-BINDING PROTEIN DPPD"/>
    <property type="match status" value="1"/>
</dbReference>
<dbReference type="NCBIfam" id="NF007739">
    <property type="entry name" value="PRK10419.1"/>
    <property type="match status" value="2"/>
</dbReference>
<evidence type="ECO:0000313" key="9">
    <source>
        <dbReference type="EMBL" id="SNR81961.1"/>
    </source>
</evidence>
<evidence type="ECO:0000256" key="5">
    <source>
        <dbReference type="ARBA" id="ARBA00022741"/>
    </source>
</evidence>
<dbReference type="OrthoDB" id="4008250at2"/>
<reference evidence="9 10" key="1">
    <citation type="submission" date="2017-06" db="EMBL/GenBank/DDBJ databases">
        <authorList>
            <person name="Kim H.J."/>
            <person name="Triplett B.A."/>
        </authorList>
    </citation>
    <scope>NUCLEOTIDE SEQUENCE [LARGE SCALE GENOMIC DNA]</scope>
    <source>
        <strain evidence="9 10">DSM 44272</strain>
    </source>
</reference>
<dbReference type="SMART" id="SM00382">
    <property type="entry name" value="AAA"/>
    <property type="match status" value="2"/>
</dbReference>
<dbReference type="Pfam" id="PF08352">
    <property type="entry name" value="oligo_HPY"/>
    <property type="match status" value="2"/>
</dbReference>
<dbReference type="EMBL" id="FZNO01000028">
    <property type="protein sequence ID" value="SNR81961.1"/>
    <property type="molecule type" value="Genomic_DNA"/>
</dbReference>
<dbReference type="GO" id="GO:0015833">
    <property type="term" value="P:peptide transport"/>
    <property type="evidence" value="ECO:0007669"/>
    <property type="project" value="InterPro"/>
</dbReference>
<dbReference type="PROSITE" id="PS50893">
    <property type="entry name" value="ABC_TRANSPORTER_2"/>
    <property type="match status" value="2"/>
</dbReference>
<keyword evidence="7" id="KW-0472">Membrane</keyword>
<comment type="similarity">
    <text evidence="2">Belongs to the ABC transporter superfamily.</text>
</comment>
<dbReference type="PANTHER" id="PTHR43297">
    <property type="entry name" value="OLIGOPEPTIDE TRANSPORT ATP-BINDING PROTEIN APPD"/>
    <property type="match status" value="1"/>
</dbReference>
<dbReference type="InterPro" id="IPR003439">
    <property type="entry name" value="ABC_transporter-like_ATP-bd"/>
</dbReference>
<accession>A0A238ZG55</accession>